<sequence>MEKTRLVYQLDTPFSSVQWPKVSQQDQDELLGLLCSLLSPIGQHRNAYIHASKSKKAKARKRKRDQANEAQAQLPVPPLPTVAASVDVGLTNITRNLEASYPAMQMGGGENDVNKRDTPYCVVFVVRSGPPSTFFSHLPQMVAVASRQLEEPIRLVGISKSCEEKLSACLGIPRVSSVALRAGESGQLKALVDFVRRQVPPVEAPWMEDGGEGGYLETKINSIQAPIGMKRQKKG</sequence>
<evidence type="ECO:0000313" key="3">
    <source>
        <dbReference type="Proteomes" id="UP001583177"/>
    </source>
</evidence>
<dbReference type="Proteomes" id="UP001583177">
    <property type="component" value="Unassembled WGS sequence"/>
</dbReference>
<keyword evidence="3" id="KW-1185">Reference proteome</keyword>
<dbReference type="Pfam" id="PF08228">
    <property type="entry name" value="RNase_P_pop3"/>
    <property type="match status" value="1"/>
</dbReference>
<dbReference type="EC" id="3.1.26.5" evidence="2"/>
<gene>
    <name evidence="2" type="primary">POP3</name>
    <name evidence="2" type="ORF">Daus18300_001323</name>
</gene>
<organism evidence="2 3">
    <name type="scientific">Diaporthe australafricana</name>
    <dbReference type="NCBI Taxonomy" id="127596"/>
    <lineage>
        <taxon>Eukaryota</taxon>
        <taxon>Fungi</taxon>
        <taxon>Dikarya</taxon>
        <taxon>Ascomycota</taxon>
        <taxon>Pezizomycotina</taxon>
        <taxon>Sordariomycetes</taxon>
        <taxon>Sordariomycetidae</taxon>
        <taxon>Diaporthales</taxon>
        <taxon>Diaporthaceae</taxon>
        <taxon>Diaporthe</taxon>
    </lineage>
</organism>
<dbReference type="InterPro" id="IPR013241">
    <property type="entry name" value="RNase_P_Pop3"/>
</dbReference>
<evidence type="ECO:0000313" key="2">
    <source>
        <dbReference type="EMBL" id="KAL1880709.1"/>
    </source>
</evidence>
<keyword evidence="2" id="KW-0378">Hydrolase</keyword>
<dbReference type="GO" id="GO:0004526">
    <property type="term" value="F:ribonuclease P activity"/>
    <property type="evidence" value="ECO:0007669"/>
    <property type="project" value="UniProtKB-EC"/>
</dbReference>
<feature type="region of interest" description="Disordered" evidence="1">
    <location>
        <begin position="49"/>
        <end position="73"/>
    </location>
</feature>
<dbReference type="EMBL" id="JAWRVE010000007">
    <property type="protein sequence ID" value="KAL1880709.1"/>
    <property type="molecule type" value="Genomic_DNA"/>
</dbReference>
<dbReference type="PANTHER" id="PTHR28272:SF1">
    <property type="entry name" value="RIBONUCLEASES P_MRP PROTEIN SUBUNIT POP3"/>
    <property type="match status" value="1"/>
</dbReference>
<proteinExistence type="predicted"/>
<feature type="compositionally biased region" description="Basic residues" evidence="1">
    <location>
        <begin position="52"/>
        <end position="64"/>
    </location>
</feature>
<comment type="caution">
    <text evidence="2">The sequence shown here is derived from an EMBL/GenBank/DDBJ whole genome shotgun (WGS) entry which is preliminary data.</text>
</comment>
<evidence type="ECO:0000256" key="1">
    <source>
        <dbReference type="SAM" id="MobiDB-lite"/>
    </source>
</evidence>
<name>A0ABR3XY90_9PEZI</name>
<protein>
    <submittedName>
        <fullName evidence="2">RNase P and RNase MRP subunit</fullName>
        <ecNumber evidence="2">3.1.26.5</ecNumber>
    </submittedName>
</protein>
<dbReference type="PANTHER" id="PTHR28272">
    <property type="entry name" value="RIBONUCLEASES P/MRP PROTEIN SUBUNIT POP3"/>
    <property type="match status" value="1"/>
</dbReference>
<reference evidence="2 3" key="1">
    <citation type="journal article" date="2024" name="IMA Fungus">
        <title>IMA Genome - F19 : A genome assembly and annotation guide to empower mycologists, including annotated draft genome sequences of Ceratocystis pirilliformis, Diaporthe australafricana, Fusarium ophioides, Paecilomyces lecythidis, and Sporothrix stenoceras.</title>
        <authorList>
            <person name="Aylward J."/>
            <person name="Wilson A.M."/>
            <person name="Visagie C.M."/>
            <person name="Spraker J."/>
            <person name="Barnes I."/>
            <person name="Buitendag C."/>
            <person name="Ceriani C."/>
            <person name="Del Mar Angel L."/>
            <person name="du Plessis D."/>
            <person name="Fuchs T."/>
            <person name="Gasser K."/>
            <person name="Kramer D."/>
            <person name="Li W."/>
            <person name="Munsamy K."/>
            <person name="Piso A."/>
            <person name="Price J.L."/>
            <person name="Sonnekus B."/>
            <person name="Thomas C."/>
            <person name="van der Nest A."/>
            <person name="van Dijk A."/>
            <person name="van Heerden A."/>
            <person name="van Vuuren N."/>
            <person name="Yilmaz N."/>
            <person name="Duong T.A."/>
            <person name="van der Merwe N.A."/>
            <person name="Wingfield M.J."/>
            <person name="Wingfield B.D."/>
        </authorList>
    </citation>
    <scope>NUCLEOTIDE SEQUENCE [LARGE SCALE GENOMIC DNA]</scope>
    <source>
        <strain evidence="2 3">CMW 18300</strain>
    </source>
</reference>
<accession>A0ABR3XY90</accession>